<name>A0A3M2M4N0_9ACTN</name>
<dbReference type="EMBL" id="RFFG01000017">
    <property type="protein sequence ID" value="RMI44724.1"/>
    <property type="molecule type" value="Genomic_DNA"/>
</dbReference>
<dbReference type="Proteomes" id="UP000282674">
    <property type="component" value="Unassembled WGS sequence"/>
</dbReference>
<keyword evidence="2" id="KW-1185">Reference proteome</keyword>
<organism evidence="1 2">
    <name type="scientific">Actinomadura harenae</name>
    <dbReference type="NCBI Taxonomy" id="2483351"/>
    <lineage>
        <taxon>Bacteria</taxon>
        <taxon>Bacillati</taxon>
        <taxon>Actinomycetota</taxon>
        <taxon>Actinomycetes</taxon>
        <taxon>Streptosporangiales</taxon>
        <taxon>Thermomonosporaceae</taxon>
        <taxon>Actinomadura</taxon>
    </lineage>
</organism>
<evidence type="ECO:0000313" key="1">
    <source>
        <dbReference type="EMBL" id="RMI44724.1"/>
    </source>
</evidence>
<sequence length="300" mass="33263">MERGGQVAEIVDYGTFADRLKTAPNRWDVLREFQEEWGYAVRPGSSRRKRMSEERHEKYALAMGGKTGVDGFGGVDLALPIPAALDEWWELPFNSFTHDAGLYWTHPVYPPTAQAETPDHGESLGPIPDDSDLVAPDADHRVCVFMVEYQACNEWGYPAAEAYEPDPRVLVSVAGDEGEGEWVLQARSLSEFFLQLAVQRLPRTLGWSTEVYEEDVVGDDDGADLVARIEAELPALGFEPWRELEQDGIVRGGPDVLVHLAQGHSGGIVLSGRTPQALLDLSARLGLERTEDELEAPEEY</sequence>
<dbReference type="AlphaFoldDB" id="A0A3M2M4N0"/>
<comment type="caution">
    <text evidence="1">The sequence shown here is derived from an EMBL/GenBank/DDBJ whole genome shotgun (WGS) entry which is preliminary data.</text>
</comment>
<accession>A0A3M2M4N0</accession>
<proteinExistence type="predicted"/>
<reference evidence="1 2" key="1">
    <citation type="submission" date="2018-10" db="EMBL/GenBank/DDBJ databases">
        <title>Isolation from soil.</title>
        <authorList>
            <person name="Hu J."/>
        </authorList>
    </citation>
    <scope>NUCLEOTIDE SEQUENCE [LARGE SCALE GENOMIC DNA]</scope>
    <source>
        <strain evidence="1 2">NEAU-Ht49</strain>
    </source>
</reference>
<evidence type="ECO:0000313" key="2">
    <source>
        <dbReference type="Proteomes" id="UP000282674"/>
    </source>
</evidence>
<protein>
    <submittedName>
        <fullName evidence="1">Uncharacterized protein</fullName>
    </submittedName>
</protein>
<gene>
    <name evidence="1" type="ORF">EBO15_12290</name>
</gene>